<dbReference type="GO" id="GO:0051879">
    <property type="term" value="F:Hsp90 protein binding"/>
    <property type="evidence" value="ECO:0007669"/>
    <property type="project" value="InterPro"/>
</dbReference>
<organism evidence="5 6">
    <name type="scientific">Peltaster fructicola</name>
    <dbReference type="NCBI Taxonomy" id="286661"/>
    <lineage>
        <taxon>Eukaryota</taxon>
        <taxon>Fungi</taxon>
        <taxon>Dikarya</taxon>
        <taxon>Ascomycota</taxon>
        <taxon>Pezizomycotina</taxon>
        <taxon>Dothideomycetes</taxon>
        <taxon>Dothideomycetes incertae sedis</taxon>
        <taxon>Peltaster</taxon>
    </lineage>
</organism>
<evidence type="ECO:0000259" key="4">
    <source>
        <dbReference type="Pfam" id="PF18972"/>
    </source>
</evidence>
<dbReference type="Pfam" id="PF18972">
    <property type="entry name" value="Wheel"/>
    <property type="match status" value="1"/>
</dbReference>
<protein>
    <recommendedName>
        <fullName evidence="4">Cns1/TTC4 wheel domain-containing protein</fullName>
    </recommendedName>
</protein>
<dbReference type="GO" id="GO:0030544">
    <property type="term" value="F:Hsp70 protein binding"/>
    <property type="evidence" value="ECO:0007669"/>
    <property type="project" value="TreeGrafter"/>
</dbReference>
<feature type="domain" description="Cns1/TTC4 wheel" evidence="4">
    <location>
        <begin position="282"/>
        <end position="392"/>
    </location>
</feature>
<dbReference type="GO" id="GO:0005634">
    <property type="term" value="C:nucleus"/>
    <property type="evidence" value="ECO:0007669"/>
    <property type="project" value="TreeGrafter"/>
</dbReference>
<dbReference type="CDD" id="cd21381">
    <property type="entry name" value="CTWD_TTC4"/>
    <property type="match status" value="1"/>
</dbReference>
<dbReference type="Proteomes" id="UP000503462">
    <property type="component" value="Chromosome 3"/>
</dbReference>
<accession>A0A6H0XXW2</accession>
<reference evidence="5 6" key="1">
    <citation type="journal article" date="2016" name="Sci. Rep.">
        <title>Peltaster fructicola genome reveals evolution from an invasive phytopathogen to an ectophytic parasite.</title>
        <authorList>
            <person name="Xu C."/>
            <person name="Chen H."/>
            <person name="Gleason M.L."/>
            <person name="Xu J.R."/>
            <person name="Liu H."/>
            <person name="Zhang R."/>
            <person name="Sun G."/>
        </authorList>
    </citation>
    <scope>NUCLEOTIDE SEQUENCE [LARGE SCALE GENOMIC DNA]</scope>
    <source>
        <strain evidence="5 6">LNHT1506</strain>
    </source>
</reference>
<dbReference type="EMBL" id="CP051141">
    <property type="protein sequence ID" value="QIW99616.1"/>
    <property type="molecule type" value="Genomic_DNA"/>
</dbReference>
<evidence type="ECO:0000313" key="5">
    <source>
        <dbReference type="EMBL" id="QIW99616.1"/>
    </source>
</evidence>
<dbReference type="GO" id="GO:0005829">
    <property type="term" value="C:cytosol"/>
    <property type="evidence" value="ECO:0007669"/>
    <property type="project" value="TreeGrafter"/>
</dbReference>
<dbReference type="SUPFAM" id="SSF48452">
    <property type="entry name" value="TPR-like"/>
    <property type="match status" value="1"/>
</dbReference>
<comment type="similarity">
    <text evidence="3">Belongs to the TTC4 family.</text>
</comment>
<dbReference type="AlphaFoldDB" id="A0A6H0XXW2"/>
<dbReference type="InterPro" id="IPR019734">
    <property type="entry name" value="TPR_rpt"/>
</dbReference>
<dbReference type="InterPro" id="IPR011990">
    <property type="entry name" value="TPR-like_helical_dom_sf"/>
</dbReference>
<dbReference type="GO" id="GO:0006457">
    <property type="term" value="P:protein folding"/>
    <property type="evidence" value="ECO:0007669"/>
    <property type="project" value="TreeGrafter"/>
</dbReference>
<dbReference type="SMART" id="SM00028">
    <property type="entry name" value="TPR"/>
    <property type="match status" value="3"/>
</dbReference>
<dbReference type="PANTHER" id="PTHR46035:SF1">
    <property type="entry name" value="TETRATRICOPEPTIDE REPEAT PROTEIN 4"/>
    <property type="match status" value="1"/>
</dbReference>
<dbReference type="OrthoDB" id="420195at2759"/>
<name>A0A6H0XXW2_9PEZI</name>
<evidence type="ECO:0000256" key="3">
    <source>
        <dbReference type="ARBA" id="ARBA00023602"/>
    </source>
</evidence>
<evidence type="ECO:0000256" key="1">
    <source>
        <dbReference type="ARBA" id="ARBA00022737"/>
    </source>
</evidence>
<proteinExistence type="inferred from homology"/>
<evidence type="ECO:0000256" key="2">
    <source>
        <dbReference type="ARBA" id="ARBA00022803"/>
    </source>
</evidence>
<dbReference type="InterPro" id="IPR044059">
    <property type="entry name" value="Csn1/TTC4_wheel"/>
</dbReference>
<evidence type="ECO:0000313" key="6">
    <source>
        <dbReference type="Proteomes" id="UP000503462"/>
    </source>
</evidence>
<keyword evidence="2" id="KW-0802">TPR repeat</keyword>
<dbReference type="Gene3D" id="1.25.40.10">
    <property type="entry name" value="Tetratricopeptide repeat domain"/>
    <property type="match status" value="1"/>
</dbReference>
<keyword evidence="6" id="KW-1185">Reference proteome</keyword>
<gene>
    <name evidence="5" type="ORF">AMS68_005134</name>
</gene>
<dbReference type="PANTHER" id="PTHR46035">
    <property type="entry name" value="TETRATRICOPEPTIDE REPEAT PROTEIN 4"/>
    <property type="match status" value="1"/>
</dbReference>
<keyword evidence="1" id="KW-0677">Repeat</keyword>
<sequence>MAAPDHGPAVATKEDNDEASQLVDAFTAAMPPAMAKQRDYSTDELLKEMNKVPLFMTSIDENDEEQAAQLEAMRAIAYEGTRAEIATNFKAQGNECVQEKDWFNAREYYSKAITALRDPDLKKYESPDAKVIELDEEAEAAEQRLLEEVCLANRALCNLEMKNYGSCNRDCAGALRLNPKNVKAWYRAASACLALDKIEEALDACDSGLRFESTNASLKALRVKIDKRQAHLIELATKRQQREERARLEKANLAFALKSRGIVSLTTPNPPSMEDAAPQLADATDPKSTLSLPVLFLYPTAAQSDFIKSVSEDDTLAEHLSYVLPPPWDEALEHTSDTVDCYMETIAGGLIKAGKKLSLAKLLGSGKVAINDGIVKVNIVPRDQATQWIETFKLRQGKK</sequence>